<evidence type="ECO:0000313" key="1">
    <source>
        <dbReference type="EMBL" id="KAJ1679684.1"/>
    </source>
</evidence>
<evidence type="ECO:0000313" key="2">
    <source>
        <dbReference type="Proteomes" id="UP001145114"/>
    </source>
</evidence>
<gene>
    <name evidence="1" type="ORF">EV182_001549</name>
</gene>
<comment type="caution">
    <text evidence="1">The sequence shown here is derived from an EMBL/GenBank/DDBJ whole genome shotgun (WGS) entry which is preliminary data.</text>
</comment>
<organism evidence="1 2">
    <name type="scientific">Spiromyces aspiralis</name>
    <dbReference type="NCBI Taxonomy" id="68401"/>
    <lineage>
        <taxon>Eukaryota</taxon>
        <taxon>Fungi</taxon>
        <taxon>Fungi incertae sedis</taxon>
        <taxon>Zoopagomycota</taxon>
        <taxon>Kickxellomycotina</taxon>
        <taxon>Kickxellomycetes</taxon>
        <taxon>Kickxellales</taxon>
        <taxon>Kickxellaceae</taxon>
        <taxon>Spiromyces</taxon>
    </lineage>
</organism>
<proteinExistence type="predicted"/>
<keyword evidence="2" id="KW-1185">Reference proteome</keyword>
<reference evidence="1" key="1">
    <citation type="submission" date="2022-06" db="EMBL/GenBank/DDBJ databases">
        <title>Phylogenomic reconstructions and comparative analyses of Kickxellomycotina fungi.</title>
        <authorList>
            <person name="Reynolds N.K."/>
            <person name="Stajich J.E."/>
            <person name="Barry K."/>
            <person name="Grigoriev I.V."/>
            <person name="Crous P."/>
            <person name="Smith M.E."/>
        </authorList>
    </citation>
    <scope>NUCLEOTIDE SEQUENCE</scope>
    <source>
        <strain evidence="1">RSA 2271</strain>
    </source>
</reference>
<protein>
    <submittedName>
        <fullName evidence="1">Uncharacterized protein</fullName>
    </submittedName>
</protein>
<dbReference type="Proteomes" id="UP001145114">
    <property type="component" value="Unassembled WGS sequence"/>
</dbReference>
<sequence length="1194" mass="131116">MDYFIKIKERLAQPKRVPPPGVVQLAKMERAWKYIQSTCLYHHKWTNVRIESTPLPAQIKVIVDVLVQEELRRSDSDDTVAGACMEYLLRQNILGQLVVLAEHDQPLGFRAEVIRMLSHLINLLDDNFLIHRHVHNPILVLLRQMSKPASGAALYTPVISPAAARNSPVLAQKGTQKAYEYCGDSTTSDEEDLVELMYVICSKIHGYPALLHIFFQDRSWIQSMEQQHRDPLSDTEEPPSETGHPDTPQPQYEFLLLSHLLRFTHRQGRVGDIARTSILFLLELTTIEITATCGSTSALEKFVLNECGFAAMISAGLDALYSQLPRRVRLAIGGTSTGSATQQKLLASSRDVPKPSRQAAWWRDAGDDAVLTNDPEFQGLVEAFLVHIEFIQDVLDRCPSALVCRAMLEHFYNHFLVSIFYPSLLESSDADGSSVAVMVYLGYILQTVQQPDLAKTLMGFLLGVPEISHEVFRGPSDRLASGDENDIDVSLVVPFTLRDLICSNLQSTVSQDAVIAALNLLKTIVTEQCRFANRLFEMEPQRPSDVRSAWLMNYTVAMDIHQRELEMYSDLVHQLDHSAAWHGTPKSHPPKLGRPQISATAAAAAGACTRSPGPHECSTILGIQGMRHRSLGPTERETWSYGPHYNDDTFSHGYINYLSDASNEWELHREYHLSRNPPVSAALATGFSGFATPTGDMQHLYQISPASTPGPGTPTVLSARERYLCGEPPTTPTTTTTSKRRSRKYSDAIQTLAVRENWRLPSRRSAAALSTIDEGGNSGTWSHIPPSPAEEQATAASQVTLARSPVQSCSLAIKSSDPILRSLLHLLTKFFAQNRECNLALTGVFSALILCPSRSLENWFGFEKHALVRGPLLRPWQRWLDHASRSGGMLAGDSLKGIYGADSNEDDDDSDGDLAAFVRGGSAKALSEGGRMPCGPMRSGQGGSDAHILGDGENGDGDEAEAEAEADKMLQCAIRALPEGATLPLLYAILKGLVQQAQTLSIKVPYFESRVRRARNALMGVVEDENELIEELECARMFGSGASRDNDGGNGNGPDEGMSELLIGTLGGSGSRHNTVSDRKEWQQQQQQRSRRNSASTLNSQSRLPTASPTRHGRRSGSMSTAGDASDTAVSPAASTSLSPTPQAKTSQALAIPPSNPNMHGYIENVIILQEAIKEWVARVQTRRENGGDELTIR</sequence>
<dbReference type="EMBL" id="JAMZIH010000235">
    <property type="protein sequence ID" value="KAJ1679684.1"/>
    <property type="molecule type" value="Genomic_DNA"/>
</dbReference>
<name>A0ACC1HZ29_9FUNG</name>
<accession>A0ACC1HZ29</accession>